<gene>
    <name evidence="11" type="primary">LOC109064780</name>
</gene>
<evidence type="ECO:0000256" key="1">
    <source>
        <dbReference type="ARBA" id="ARBA00004479"/>
    </source>
</evidence>
<dbReference type="KEGG" id="ccar:109064780"/>
<evidence type="ECO:0000256" key="7">
    <source>
        <dbReference type="ARBA" id="ARBA00023319"/>
    </source>
</evidence>
<dbReference type="OrthoDB" id="10012075at2759"/>
<keyword evidence="5 9" id="KW-0472">Membrane</keyword>
<dbReference type="InterPro" id="IPR042757">
    <property type="entry name" value="ESAM"/>
</dbReference>
<dbReference type="InterPro" id="IPR003598">
    <property type="entry name" value="Ig_sub2"/>
</dbReference>
<feature type="region of interest" description="Disordered" evidence="8">
    <location>
        <begin position="429"/>
        <end position="472"/>
    </location>
</feature>
<organism evidence="11">
    <name type="scientific">Cyprinus carpio</name>
    <name type="common">Common carp</name>
    <dbReference type="NCBI Taxonomy" id="7962"/>
    <lineage>
        <taxon>Eukaryota</taxon>
        <taxon>Metazoa</taxon>
        <taxon>Chordata</taxon>
        <taxon>Craniata</taxon>
        <taxon>Vertebrata</taxon>
        <taxon>Euteleostomi</taxon>
        <taxon>Actinopterygii</taxon>
        <taxon>Neopterygii</taxon>
        <taxon>Teleostei</taxon>
        <taxon>Ostariophysi</taxon>
        <taxon>Cypriniformes</taxon>
        <taxon>Cyprinidae</taxon>
        <taxon>Cyprininae</taxon>
        <taxon>Cyprinus</taxon>
    </lineage>
</organism>
<keyword evidence="4 9" id="KW-1133">Transmembrane helix</keyword>
<dbReference type="InterPro" id="IPR007110">
    <property type="entry name" value="Ig-like_dom"/>
</dbReference>
<dbReference type="Pfam" id="PF13927">
    <property type="entry name" value="Ig_3"/>
    <property type="match status" value="1"/>
</dbReference>
<evidence type="ECO:0000256" key="2">
    <source>
        <dbReference type="ARBA" id="ARBA00022692"/>
    </source>
</evidence>
<evidence type="ECO:0000256" key="4">
    <source>
        <dbReference type="ARBA" id="ARBA00022989"/>
    </source>
</evidence>
<keyword evidence="3" id="KW-0732">Signal</keyword>
<keyword evidence="7" id="KW-0393">Immunoglobulin domain</keyword>
<feature type="domain" description="Ig-like" evidence="10">
    <location>
        <begin position="215"/>
        <end position="302"/>
    </location>
</feature>
<evidence type="ECO:0000256" key="6">
    <source>
        <dbReference type="ARBA" id="ARBA00023157"/>
    </source>
</evidence>
<dbReference type="RefSeq" id="XP_042620497.1">
    <property type="nucleotide sequence ID" value="XM_042764563.1"/>
</dbReference>
<evidence type="ECO:0000256" key="9">
    <source>
        <dbReference type="SAM" id="Phobius"/>
    </source>
</evidence>
<feature type="compositionally biased region" description="Polar residues" evidence="8">
    <location>
        <begin position="451"/>
        <end position="463"/>
    </location>
</feature>
<comment type="subcellular location">
    <subcellularLocation>
        <location evidence="1">Membrane</location>
        <topology evidence="1">Single-pass type I membrane protein</topology>
    </subcellularLocation>
</comment>
<dbReference type="InterPro" id="IPR013106">
    <property type="entry name" value="Ig_V-set"/>
</dbReference>
<dbReference type="Pfam" id="PF07686">
    <property type="entry name" value="V-set"/>
    <property type="match status" value="1"/>
</dbReference>
<dbReference type="GeneID" id="109064780"/>
<dbReference type="GO" id="GO:0098632">
    <property type="term" value="F:cell-cell adhesion mediator activity"/>
    <property type="evidence" value="ECO:0007669"/>
    <property type="project" value="TreeGrafter"/>
</dbReference>
<dbReference type="GO" id="GO:0005886">
    <property type="term" value="C:plasma membrane"/>
    <property type="evidence" value="ECO:0007669"/>
    <property type="project" value="TreeGrafter"/>
</dbReference>
<dbReference type="Proteomes" id="UP001155660">
    <property type="component" value="Chromosome A10"/>
</dbReference>
<dbReference type="GO" id="GO:0007156">
    <property type="term" value="P:homophilic cell adhesion via plasma membrane adhesion molecules"/>
    <property type="evidence" value="ECO:0007669"/>
    <property type="project" value="TreeGrafter"/>
</dbReference>
<dbReference type="FunFam" id="2.60.40.10:FF:000095">
    <property type="entry name" value="immunoglobulin superfamily member 11 isoform X1"/>
    <property type="match status" value="1"/>
</dbReference>
<protein>
    <submittedName>
        <fullName evidence="11">Endothelial cell-selective adhesion molecule-like</fullName>
    </submittedName>
</protein>
<reference evidence="11" key="1">
    <citation type="submission" date="2025-08" db="UniProtKB">
        <authorList>
            <consortium name="RefSeq"/>
        </authorList>
    </citation>
    <scope>IDENTIFICATION</scope>
    <source>
        <tissue evidence="11">Muscle</tissue>
    </source>
</reference>
<dbReference type="PROSITE" id="PS50835">
    <property type="entry name" value="IG_LIKE"/>
    <property type="match status" value="1"/>
</dbReference>
<proteinExistence type="predicted"/>
<dbReference type="SMART" id="SM00409">
    <property type="entry name" value="IG"/>
    <property type="match status" value="2"/>
</dbReference>
<evidence type="ECO:0000256" key="5">
    <source>
        <dbReference type="ARBA" id="ARBA00023136"/>
    </source>
</evidence>
<sequence>MKPLHKGFTSDMKKTIGLSDLQCACLKHPDQAGGSDRQPGQLDSACLPPLGGVYVTPECFVAFIGVSNECTWTCKLSAGLNGNIVKLILFSLVIFPGDLAQLHLPQKNVEVIQGKMVVLQASYTGVDSKDSTVVWNYMSSSVEMIISYVNGGLSYSTSQFAGRVGFMHKMPNTDISLYINNTKASDSGKYMIQVINQKAPGGLTGELTLNVKAPPSVPVCQVKGKPVLKGNITLACNSKDGKPAPKYKWTKTSPTSEIFFPPAQNETAGTLKLNNLSSNMSGKYMCTASNSAGEERCYINLEVITSTNAGMMAGVTVGCIVALILIILFFVFMWTRQKDTEEDLANEIKEDAQAPKRVSWAKSGTGSDIISKNGTLSSIHTGYYPRDTQNHHHYPHSDTASILTATRGSTAGYRSQPPANATLERTLPGYNTNPTLPHGLLGPPSPNGGSQHSLVPQPASAQPQIPRPPVLPTTLTAANISRMGGVHIMVPAQNQAGSLV</sequence>
<feature type="transmembrane region" description="Helical" evidence="9">
    <location>
        <begin position="311"/>
        <end position="334"/>
    </location>
</feature>
<evidence type="ECO:0000259" key="10">
    <source>
        <dbReference type="PROSITE" id="PS50835"/>
    </source>
</evidence>
<accession>A0A9R0B312</accession>
<dbReference type="SMART" id="SM00408">
    <property type="entry name" value="IGc2"/>
    <property type="match status" value="1"/>
</dbReference>
<feature type="compositionally biased region" description="Low complexity" evidence="8">
    <location>
        <begin position="432"/>
        <end position="450"/>
    </location>
</feature>
<keyword evidence="6" id="KW-1015">Disulfide bond</keyword>
<name>A0A9R0B312_CYPCA</name>
<dbReference type="AlphaFoldDB" id="A0A9R0B312"/>
<evidence type="ECO:0000256" key="3">
    <source>
        <dbReference type="ARBA" id="ARBA00022729"/>
    </source>
</evidence>
<dbReference type="InterPro" id="IPR003599">
    <property type="entry name" value="Ig_sub"/>
</dbReference>
<dbReference type="PANTHER" id="PTHR44549:SF1">
    <property type="entry name" value="ENDOTHELIAL CELL-SELECTIVE ADHESION MOLECULE"/>
    <property type="match status" value="1"/>
</dbReference>
<dbReference type="GO" id="GO:0005912">
    <property type="term" value="C:adherens junction"/>
    <property type="evidence" value="ECO:0007669"/>
    <property type="project" value="TreeGrafter"/>
</dbReference>
<keyword evidence="2 9" id="KW-0812">Transmembrane</keyword>
<dbReference type="PANTHER" id="PTHR44549">
    <property type="entry name" value="ENDOTHELIAL CELL-SELECTIVE ADHESION MOLECULE"/>
    <property type="match status" value="1"/>
</dbReference>
<evidence type="ECO:0000313" key="11">
    <source>
        <dbReference type="RefSeq" id="XP_042620497.1"/>
    </source>
</evidence>
<evidence type="ECO:0000256" key="8">
    <source>
        <dbReference type="SAM" id="MobiDB-lite"/>
    </source>
</evidence>